<dbReference type="SUPFAM" id="SSF51690">
    <property type="entry name" value="Nicotinate/Quinolinate PRTase C-terminal domain-like"/>
    <property type="match status" value="1"/>
</dbReference>
<evidence type="ECO:0000256" key="3">
    <source>
        <dbReference type="ARBA" id="ARBA00013236"/>
    </source>
</evidence>
<dbReference type="Gene3D" id="3.20.140.10">
    <property type="entry name" value="nicotinate phosphoribosyltransferase"/>
    <property type="match status" value="1"/>
</dbReference>
<accession>A0ABR2KAC8</accession>
<dbReference type="PANTHER" id="PTHR11098:SF1">
    <property type="entry name" value="NICOTINATE PHOSPHORIBOSYLTRANSFERASE"/>
    <property type="match status" value="1"/>
</dbReference>
<evidence type="ECO:0000256" key="7">
    <source>
        <dbReference type="ARBA" id="ARBA00048668"/>
    </source>
</evidence>
<dbReference type="InterPro" id="IPR006406">
    <property type="entry name" value="Nic_PRibTrfase"/>
</dbReference>
<evidence type="ECO:0000313" key="11">
    <source>
        <dbReference type="Proteomes" id="UP001470230"/>
    </source>
</evidence>
<dbReference type="PIRSF" id="PIRSF000484">
    <property type="entry name" value="NAPRT"/>
    <property type="match status" value="1"/>
</dbReference>
<dbReference type="NCBIfam" id="TIGR01514">
    <property type="entry name" value="NAPRTase"/>
    <property type="match status" value="1"/>
</dbReference>
<evidence type="ECO:0000256" key="5">
    <source>
        <dbReference type="ARBA" id="ARBA00022598"/>
    </source>
</evidence>
<keyword evidence="6" id="KW-0662">Pyridine nucleotide biosynthesis</keyword>
<gene>
    <name evidence="10" type="ORF">M9Y10_039135</name>
</gene>
<dbReference type="Pfam" id="PF17767">
    <property type="entry name" value="NAPRTase_N"/>
    <property type="match status" value="1"/>
</dbReference>
<comment type="caution">
    <text evidence="10">The sequence shown here is derived from an EMBL/GenBank/DDBJ whole genome shotgun (WGS) entry which is preliminary data.</text>
</comment>
<dbReference type="InterPro" id="IPR036068">
    <property type="entry name" value="Nicotinate_pribotase-like_C"/>
</dbReference>
<dbReference type="Proteomes" id="UP001470230">
    <property type="component" value="Unassembled WGS sequence"/>
</dbReference>
<dbReference type="SUPFAM" id="SSF54675">
    <property type="entry name" value="Nicotinate/Quinolinate PRTase N-terminal domain-like"/>
    <property type="match status" value="1"/>
</dbReference>
<proteinExistence type="inferred from homology"/>
<name>A0ABR2KAC8_9EUKA</name>
<dbReference type="EMBL" id="JAPFFF010000006">
    <property type="protein sequence ID" value="KAK8888075.1"/>
    <property type="molecule type" value="Genomic_DNA"/>
</dbReference>
<keyword evidence="5" id="KW-0436">Ligase</keyword>
<feature type="domain" description="Nicotinate phosphoribosyltransferase N-terminal" evidence="9">
    <location>
        <begin position="17"/>
        <end position="142"/>
    </location>
</feature>
<evidence type="ECO:0000256" key="1">
    <source>
        <dbReference type="ARBA" id="ARBA00004952"/>
    </source>
</evidence>
<evidence type="ECO:0000259" key="8">
    <source>
        <dbReference type="Pfam" id="PF04095"/>
    </source>
</evidence>
<evidence type="ECO:0000256" key="2">
    <source>
        <dbReference type="ARBA" id="ARBA00010897"/>
    </source>
</evidence>
<evidence type="ECO:0000256" key="4">
    <source>
        <dbReference type="ARBA" id="ARBA00022553"/>
    </source>
</evidence>
<protein>
    <recommendedName>
        <fullName evidence="3">nicotinate phosphoribosyltransferase</fullName>
        <ecNumber evidence="3">6.3.4.21</ecNumber>
    </recommendedName>
</protein>
<keyword evidence="11" id="KW-1185">Reference proteome</keyword>
<feature type="domain" description="Nicotinate/nicotinamide phosphoribosyltransferase" evidence="8">
    <location>
        <begin position="180"/>
        <end position="414"/>
    </location>
</feature>
<dbReference type="NCBIfam" id="NF003704">
    <property type="entry name" value="PRK05321.1"/>
    <property type="match status" value="1"/>
</dbReference>
<comment type="catalytic activity">
    <reaction evidence="7">
        <text>5-phospho-alpha-D-ribose 1-diphosphate + nicotinate + ATP + H2O = nicotinate beta-D-ribonucleotide + ADP + phosphate + diphosphate</text>
        <dbReference type="Rhea" id="RHEA:36163"/>
        <dbReference type="ChEBI" id="CHEBI:15377"/>
        <dbReference type="ChEBI" id="CHEBI:30616"/>
        <dbReference type="ChEBI" id="CHEBI:32544"/>
        <dbReference type="ChEBI" id="CHEBI:33019"/>
        <dbReference type="ChEBI" id="CHEBI:43474"/>
        <dbReference type="ChEBI" id="CHEBI:57502"/>
        <dbReference type="ChEBI" id="CHEBI:58017"/>
        <dbReference type="ChEBI" id="CHEBI:456216"/>
        <dbReference type="EC" id="6.3.4.21"/>
    </reaction>
</comment>
<comment type="similarity">
    <text evidence="2">Belongs to the NAPRTase family.</text>
</comment>
<dbReference type="InterPro" id="IPR041525">
    <property type="entry name" value="N/Namide_PRibTrfase"/>
</dbReference>
<dbReference type="EC" id="6.3.4.21" evidence="3"/>
<comment type="pathway">
    <text evidence="1">Cofactor biosynthesis; NAD(+) biosynthesis; nicotinate D-ribonucleotide from nicotinate: step 1/1.</text>
</comment>
<evidence type="ECO:0000259" key="9">
    <source>
        <dbReference type="Pfam" id="PF17767"/>
    </source>
</evidence>
<dbReference type="HAMAP" id="MF_00570">
    <property type="entry name" value="NAPRTase"/>
    <property type="match status" value="1"/>
</dbReference>
<sequence length="425" mass="49788">MSTTNQGHLPFIINSLLTTDAYKFSMGQTIFHQFQDYTTEWDFKCRNKSTGEDNVKFTASMVNEIRYQIKHYCDLQFKEEELEYLASIKYIKQDYINFLRYWRPFYDDFTISTEDDCGLKIMAKGTWLNTSMYEIPVLAIVNEVYFRMKYDYDKLLRDFKERFDNKLNKLLTCDYELGTFSEFGLRRRLSGEAEDYAIQKFVENKDALAKKGSYFAGSSNVELAMKYKIIPIGTLAHEFIESVGQGDMKLNPAYSNWYGMESWTKEYGVLNGTWLTDTIGEEACHRDMGLTYSILFSGVRHDSGDPYEWGDKWIQHYQDLYDQFHDERVNPKIKTLLFSDGLNFEKATSIYRYFKGKAKVAFGIGTFITNDTSVSPLNIVMKVAYCNGHDVAKLSNDPGKSMCRNKDYIEYLSKTIRWRLEHEEH</sequence>
<evidence type="ECO:0000313" key="10">
    <source>
        <dbReference type="EMBL" id="KAK8888075.1"/>
    </source>
</evidence>
<dbReference type="Pfam" id="PF04095">
    <property type="entry name" value="NAPRTase"/>
    <property type="match status" value="1"/>
</dbReference>
<dbReference type="InterPro" id="IPR007229">
    <property type="entry name" value="Nic_PRibTrfase-Fam"/>
</dbReference>
<keyword evidence="4" id="KW-0597">Phosphoprotein</keyword>
<evidence type="ECO:0000256" key="6">
    <source>
        <dbReference type="ARBA" id="ARBA00022642"/>
    </source>
</evidence>
<dbReference type="PANTHER" id="PTHR11098">
    <property type="entry name" value="NICOTINATE PHOSPHORIBOSYLTRANSFERASE"/>
    <property type="match status" value="1"/>
</dbReference>
<reference evidence="10 11" key="1">
    <citation type="submission" date="2024-04" db="EMBL/GenBank/DDBJ databases">
        <title>Tritrichomonas musculus Genome.</title>
        <authorList>
            <person name="Alves-Ferreira E."/>
            <person name="Grigg M."/>
            <person name="Lorenzi H."/>
            <person name="Galac M."/>
        </authorList>
    </citation>
    <scope>NUCLEOTIDE SEQUENCE [LARGE SCALE GENOMIC DNA]</scope>
    <source>
        <strain evidence="10 11">EAF2021</strain>
    </source>
</reference>
<dbReference type="InterPro" id="IPR040727">
    <property type="entry name" value="NAPRTase_N"/>
</dbReference>
<organism evidence="10 11">
    <name type="scientific">Tritrichomonas musculus</name>
    <dbReference type="NCBI Taxonomy" id="1915356"/>
    <lineage>
        <taxon>Eukaryota</taxon>
        <taxon>Metamonada</taxon>
        <taxon>Parabasalia</taxon>
        <taxon>Tritrichomonadida</taxon>
        <taxon>Tritrichomonadidae</taxon>
        <taxon>Tritrichomonas</taxon>
    </lineage>
</organism>